<keyword evidence="4" id="KW-0274">FAD</keyword>
<gene>
    <name evidence="7" type="ORF">TPAR_06543</name>
</gene>
<comment type="cofactor">
    <cofactor evidence="1">
        <name>FAD</name>
        <dbReference type="ChEBI" id="CHEBI:57692"/>
    </cofactor>
</comment>
<dbReference type="InterPro" id="IPR050416">
    <property type="entry name" value="FAD-linked_Oxidoreductase"/>
</dbReference>
<evidence type="ECO:0000256" key="1">
    <source>
        <dbReference type="ARBA" id="ARBA00001974"/>
    </source>
</evidence>
<dbReference type="InterPro" id="IPR016167">
    <property type="entry name" value="FAD-bd_PCMH_sub1"/>
</dbReference>
<dbReference type="SUPFAM" id="SSF55103">
    <property type="entry name" value="FAD-linked oxidases, C-terminal domain"/>
    <property type="match status" value="1"/>
</dbReference>
<evidence type="ECO:0000256" key="2">
    <source>
        <dbReference type="ARBA" id="ARBA00005466"/>
    </source>
</evidence>
<evidence type="ECO:0000256" key="4">
    <source>
        <dbReference type="ARBA" id="ARBA00022827"/>
    </source>
</evidence>
<dbReference type="InterPro" id="IPR006094">
    <property type="entry name" value="Oxid_FAD_bind_N"/>
</dbReference>
<sequence length="466" mass="50238">MADRHESLRQQIKAGVVLSPGDDGFQQSLMRWSYSAIKPAAVVVQPGTVDEVSTAVKYATANNISLVVMGGGHSTSGASSSDGGMVIDLRRMNAVKVDTAAKTVTFGGGCKWKEVDEACAEHGLATVGGTVNHTGVGGLALGGGYGWLTSKYGLTIDNLVSVEVVLADGRIVKASGSENQDLFWAVRGAGQNFGAVTSFTSKVYPQGDVWTGLVLFALDKMPEVVAFANWFHEHNTGDESFFFGPFGEVPGVPGPVLFCMVFKDGTQAEGEAFFKPLLDIGPVASMARSMPYREANSQLPNRDEKKRRLQGGANFVMPLTVEFVDSVVSELLPFVTERSIGSGSGVMFELFPNKKIREVAGDATAFPSRGNFYNAATIFTWDDAAMDGEVRQFNRRIIGMIREKGFQGGGGQYNNYDGEYLDPKRAFGSNLSRLQELKRKFDPENVFSKWHSVWPRAAGVSGEEAA</sequence>
<feature type="domain" description="FAD-binding PCMH-type" evidence="6">
    <location>
        <begin position="35"/>
        <end position="206"/>
    </location>
</feature>
<evidence type="ECO:0000256" key="3">
    <source>
        <dbReference type="ARBA" id="ARBA00022630"/>
    </source>
</evidence>
<keyword evidence="3" id="KW-0285">Flavoprotein</keyword>
<dbReference type="InterPro" id="IPR016166">
    <property type="entry name" value="FAD-bd_PCMH"/>
</dbReference>
<dbReference type="PROSITE" id="PS51387">
    <property type="entry name" value="FAD_PCMH"/>
    <property type="match status" value="1"/>
</dbReference>
<dbReference type="Gene3D" id="3.30.43.10">
    <property type="entry name" value="Uridine Diphospho-n-acetylenolpyruvylglucosamine Reductase, domain 2"/>
    <property type="match status" value="1"/>
</dbReference>
<dbReference type="InterPro" id="IPR016169">
    <property type="entry name" value="FAD-bd_PCMH_sub2"/>
</dbReference>
<dbReference type="Gene3D" id="3.30.465.10">
    <property type="match status" value="1"/>
</dbReference>
<dbReference type="Pfam" id="PF01565">
    <property type="entry name" value="FAD_binding_4"/>
    <property type="match status" value="1"/>
</dbReference>
<reference evidence="7 8" key="1">
    <citation type="submission" date="2018-01" db="EMBL/GenBank/DDBJ databases">
        <title>Harnessing the power of phylogenomics to disentangle the directionality and signatures of interkingdom host jumping in the parasitic fungal genus Tolypocladium.</title>
        <authorList>
            <person name="Quandt C.A."/>
            <person name="Patterson W."/>
            <person name="Spatafora J.W."/>
        </authorList>
    </citation>
    <scope>NUCLEOTIDE SEQUENCE [LARGE SCALE GENOMIC DNA]</scope>
    <source>
        <strain evidence="7 8">NRBC 100945</strain>
    </source>
</reference>
<dbReference type="PANTHER" id="PTHR42973">
    <property type="entry name" value="BINDING OXIDOREDUCTASE, PUTATIVE (AFU_ORTHOLOGUE AFUA_1G17690)-RELATED"/>
    <property type="match status" value="1"/>
</dbReference>
<dbReference type="InterPro" id="IPR036318">
    <property type="entry name" value="FAD-bd_PCMH-like_sf"/>
</dbReference>
<name>A0A2S4KSS7_9HYPO</name>
<dbReference type="InterPro" id="IPR016164">
    <property type="entry name" value="FAD-linked_Oxase-like_C"/>
</dbReference>
<dbReference type="Gene3D" id="3.40.462.20">
    <property type="match status" value="1"/>
</dbReference>
<dbReference type="Proteomes" id="UP000237481">
    <property type="component" value="Unassembled WGS sequence"/>
</dbReference>
<dbReference type="GO" id="GO:0071949">
    <property type="term" value="F:FAD binding"/>
    <property type="evidence" value="ECO:0007669"/>
    <property type="project" value="InterPro"/>
</dbReference>
<organism evidence="7 8">
    <name type="scientific">Tolypocladium paradoxum</name>
    <dbReference type="NCBI Taxonomy" id="94208"/>
    <lineage>
        <taxon>Eukaryota</taxon>
        <taxon>Fungi</taxon>
        <taxon>Dikarya</taxon>
        <taxon>Ascomycota</taxon>
        <taxon>Pezizomycotina</taxon>
        <taxon>Sordariomycetes</taxon>
        <taxon>Hypocreomycetidae</taxon>
        <taxon>Hypocreales</taxon>
        <taxon>Ophiocordycipitaceae</taxon>
        <taxon>Tolypocladium</taxon>
    </lineage>
</organism>
<protein>
    <submittedName>
        <fullName evidence="7">FAD-linked oxidoreductase</fullName>
    </submittedName>
</protein>
<dbReference type="EMBL" id="PKSG01000713">
    <property type="protein sequence ID" value="POR33263.1"/>
    <property type="molecule type" value="Genomic_DNA"/>
</dbReference>
<evidence type="ECO:0000256" key="5">
    <source>
        <dbReference type="ARBA" id="ARBA00023002"/>
    </source>
</evidence>
<dbReference type="OrthoDB" id="415825at2759"/>
<evidence type="ECO:0000313" key="7">
    <source>
        <dbReference type="EMBL" id="POR33263.1"/>
    </source>
</evidence>
<dbReference type="PANTHER" id="PTHR42973:SF39">
    <property type="entry name" value="FAD-BINDING PCMH-TYPE DOMAIN-CONTAINING PROTEIN"/>
    <property type="match status" value="1"/>
</dbReference>
<dbReference type="InterPro" id="IPR012951">
    <property type="entry name" value="BBE"/>
</dbReference>
<dbReference type="AlphaFoldDB" id="A0A2S4KSS7"/>
<keyword evidence="5" id="KW-0560">Oxidoreductase</keyword>
<proteinExistence type="inferred from homology"/>
<dbReference type="GO" id="GO:0016491">
    <property type="term" value="F:oxidoreductase activity"/>
    <property type="evidence" value="ECO:0007669"/>
    <property type="project" value="UniProtKB-KW"/>
</dbReference>
<evidence type="ECO:0000313" key="8">
    <source>
        <dbReference type="Proteomes" id="UP000237481"/>
    </source>
</evidence>
<accession>A0A2S4KSS7</accession>
<comment type="caution">
    <text evidence="7">The sequence shown here is derived from an EMBL/GenBank/DDBJ whole genome shotgun (WGS) entry which is preliminary data.</text>
</comment>
<keyword evidence="8" id="KW-1185">Reference proteome</keyword>
<dbReference type="STRING" id="94208.A0A2S4KSS7"/>
<evidence type="ECO:0000259" key="6">
    <source>
        <dbReference type="PROSITE" id="PS51387"/>
    </source>
</evidence>
<comment type="similarity">
    <text evidence="2">Belongs to the oxygen-dependent FAD-linked oxidoreductase family.</text>
</comment>
<dbReference type="Pfam" id="PF08031">
    <property type="entry name" value="BBE"/>
    <property type="match status" value="1"/>
</dbReference>
<dbReference type="SUPFAM" id="SSF56176">
    <property type="entry name" value="FAD-binding/transporter-associated domain-like"/>
    <property type="match status" value="1"/>
</dbReference>